<evidence type="ECO:0000313" key="10">
    <source>
        <dbReference type="EMBL" id="WEK35577.1"/>
    </source>
</evidence>
<dbReference type="Proteomes" id="UP001220610">
    <property type="component" value="Chromosome"/>
</dbReference>
<dbReference type="InterPro" id="IPR023996">
    <property type="entry name" value="TonB-dep_OMP_SusC/RagA"/>
</dbReference>
<evidence type="ECO:0000256" key="5">
    <source>
        <dbReference type="ARBA" id="ARBA00023136"/>
    </source>
</evidence>
<dbReference type="PROSITE" id="PS52016">
    <property type="entry name" value="TONB_DEPENDENT_REC_3"/>
    <property type="match status" value="1"/>
</dbReference>
<dbReference type="GO" id="GO:0009279">
    <property type="term" value="C:cell outer membrane"/>
    <property type="evidence" value="ECO:0007669"/>
    <property type="project" value="UniProtKB-SubCell"/>
</dbReference>
<evidence type="ECO:0000256" key="8">
    <source>
        <dbReference type="SAM" id="SignalP"/>
    </source>
</evidence>
<dbReference type="InterPro" id="IPR023997">
    <property type="entry name" value="TonB-dep_OMP_SusC/RagA_CS"/>
</dbReference>
<dbReference type="SUPFAM" id="SSF49464">
    <property type="entry name" value="Carboxypeptidase regulatory domain-like"/>
    <property type="match status" value="1"/>
</dbReference>
<name>A0AAJ5WRX4_9BACT</name>
<evidence type="ECO:0000256" key="6">
    <source>
        <dbReference type="ARBA" id="ARBA00023237"/>
    </source>
</evidence>
<organism evidence="10 11">
    <name type="scientific">Candidatus Pseudobacter hemicellulosilyticus</name>
    <dbReference type="NCBI Taxonomy" id="3121375"/>
    <lineage>
        <taxon>Bacteria</taxon>
        <taxon>Pseudomonadati</taxon>
        <taxon>Bacteroidota</taxon>
        <taxon>Chitinophagia</taxon>
        <taxon>Chitinophagales</taxon>
        <taxon>Chitinophagaceae</taxon>
        <taxon>Pseudobacter</taxon>
    </lineage>
</organism>
<dbReference type="NCBIfam" id="TIGR04057">
    <property type="entry name" value="SusC_RagA_signa"/>
    <property type="match status" value="1"/>
</dbReference>
<evidence type="ECO:0000256" key="1">
    <source>
        <dbReference type="ARBA" id="ARBA00004571"/>
    </source>
</evidence>
<dbReference type="InterPro" id="IPR012910">
    <property type="entry name" value="Plug_dom"/>
</dbReference>
<feature type="chain" id="PRO_5042552715" evidence="8">
    <location>
        <begin position="22"/>
        <end position="1110"/>
    </location>
</feature>
<dbReference type="InterPro" id="IPR037066">
    <property type="entry name" value="Plug_dom_sf"/>
</dbReference>
<dbReference type="Pfam" id="PF07715">
    <property type="entry name" value="Plug"/>
    <property type="match status" value="1"/>
</dbReference>
<evidence type="ECO:0000256" key="3">
    <source>
        <dbReference type="ARBA" id="ARBA00022452"/>
    </source>
</evidence>
<dbReference type="NCBIfam" id="TIGR04056">
    <property type="entry name" value="OMP_RagA_SusC"/>
    <property type="match status" value="1"/>
</dbReference>
<dbReference type="Gene3D" id="2.40.170.20">
    <property type="entry name" value="TonB-dependent receptor, beta-barrel domain"/>
    <property type="match status" value="1"/>
</dbReference>
<gene>
    <name evidence="10" type="ORF">P0Y53_24090</name>
</gene>
<reference evidence="10" key="1">
    <citation type="submission" date="2023-03" db="EMBL/GenBank/DDBJ databases">
        <title>Andean soil-derived lignocellulolytic bacterial consortium as a source of novel taxa and putative plastic-active enzymes.</title>
        <authorList>
            <person name="Diaz-Garcia L."/>
            <person name="Chuvochina M."/>
            <person name="Feuerriegel G."/>
            <person name="Bunk B."/>
            <person name="Sproer C."/>
            <person name="Streit W.R."/>
            <person name="Rodriguez L.M."/>
            <person name="Overmann J."/>
            <person name="Jimenez D.J."/>
        </authorList>
    </citation>
    <scope>NUCLEOTIDE SEQUENCE</scope>
    <source>
        <strain evidence="10">MAG 7</strain>
    </source>
</reference>
<keyword evidence="5 7" id="KW-0472">Membrane</keyword>
<evidence type="ECO:0000259" key="9">
    <source>
        <dbReference type="Pfam" id="PF07715"/>
    </source>
</evidence>
<dbReference type="Pfam" id="PF13715">
    <property type="entry name" value="CarbopepD_reg_2"/>
    <property type="match status" value="1"/>
</dbReference>
<keyword evidence="6 7" id="KW-0998">Cell outer membrane</keyword>
<evidence type="ECO:0000256" key="7">
    <source>
        <dbReference type="PROSITE-ProRule" id="PRU01360"/>
    </source>
</evidence>
<dbReference type="EMBL" id="CP119311">
    <property type="protein sequence ID" value="WEK35577.1"/>
    <property type="molecule type" value="Genomic_DNA"/>
</dbReference>
<keyword evidence="3 7" id="KW-1134">Transmembrane beta strand</keyword>
<dbReference type="InterPro" id="IPR036942">
    <property type="entry name" value="Beta-barrel_TonB_sf"/>
</dbReference>
<protein>
    <submittedName>
        <fullName evidence="10">SusC/RagA family TonB-linked outer membrane protein</fullName>
    </submittedName>
</protein>
<keyword evidence="8" id="KW-0732">Signal</keyword>
<feature type="signal peptide" evidence="8">
    <location>
        <begin position="1"/>
        <end position="21"/>
    </location>
</feature>
<keyword evidence="4 7" id="KW-0812">Transmembrane</keyword>
<evidence type="ECO:0000256" key="2">
    <source>
        <dbReference type="ARBA" id="ARBA00022448"/>
    </source>
</evidence>
<accession>A0AAJ5WRX4</accession>
<proteinExistence type="inferred from homology"/>
<dbReference type="AlphaFoldDB" id="A0AAJ5WRX4"/>
<feature type="domain" description="TonB-dependent receptor plug" evidence="9">
    <location>
        <begin position="215"/>
        <end position="342"/>
    </location>
</feature>
<sequence>MKKFVNSILFLLILISLQASGNASRQEITISVKDKPLLTVIGTIQKKTALRFFYPMDVIKYKSKPVTLTFSGNVFTLLDKIFSQQPGIEYIQKEKYIVIRERIVAAPQLFNNMLEVRDNPIDVTGRVINENGDPVVGATIQVRGTTIATATNGDGVFQLRQIAANATILITAVNILPTERPVKGQKNMLVEVKGKTGKLDEVQIIAYGTTTRRLNTSNSVTITAKDIEKQPVTNPLLSLQGRVPGLFVLQPSGLAGSSVKVQVQGINSITSGNNPLYVIDGVPIISELPSTVIDAVLGPAGPNYSGNGNPLNYINIADIESIDVLKDADATAIYGSRAANGAILITTKKGKVGQMQLNVNMQTGWGQVGQKLDMLNTRQYLDMRYEAFRNDGINWKSPSIAADDLKVWDTTRYTDWQEELIGNTSRLSNISANVSGGNSTVRYLFGATYHKETTVFPIPSDFSNEKIGANASITANSTDNRFRFQFSGNYMFDRNQLPGFDLTQEALLLEPNAPSLLNADGTLNWAPNAAGASTFYGNPMRKVLVKYRNNTYNLISNVVAGYKLFPFLELSSSFGYNSMRTNDIRALPLILEIPENRANSLRAADYGTRNIDSWIIEPQLKFNTDISKGRMELLFGGTILNLKTTAGYLYGTGHLNDELLENVDAAATLTSQYALQSEYKYNALFGRLNYNWEDKYLINISLRRDGSSRFGGANRLHNFYSIGAGWIFSNESFFNDNIDFISFGKLKGSYGTTGNDQIGDYRFLSLYNFPTIEIPYQGVVSLMPAGLPNPHLQWEETKKLQVGMELGFLKDNILLNVFYVRNRSSNQLLDYNLPAIAGFTSYLVNFPAVVQNRNWEFSVNSRNLQHNNFSWRSNFNLTIPQNELLSFPELSASTYANLLVVGHPLTVSKSYRFSRVDPASGKYQFLTSKGEGTNTPNPSTDLTALVNKLPKFYGGFQNTLTYKGIQLDFLFQFVKQMGYNDALFWNGSRLPGSFYGGLSNQSVSVLDRWQKIGDKKPIEKFTTSNNFFAEVISSDYRFTDASFIRLKNVALSWELPVAWLRKAGFKKANLYVHAQNLFTITSYSGLDPETQSMISLPPLRIVTVGTQLSL</sequence>
<dbReference type="Gene3D" id="2.60.40.1120">
    <property type="entry name" value="Carboxypeptidase-like, regulatory domain"/>
    <property type="match status" value="1"/>
</dbReference>
<comment type="similarity">
    <text evidence="7">Belongs to the TonB-dependent receptor family.</text>
</comment>
<keyword evidence="2 7" id="KW-0813">Transport</keyword>
<dbReference type="InterPro" id="IPR008969">
    <property type="entry name" value="CarboxyPept-like_regulatory"/>
</dbReference>
<dbReference type="Gene3D" id="2.170.130.10">
    <property type="entry name" value="TonB-dependent receptor, plug domain"/>
    <property type="match status" value="1"/>
</dbReference>
<dbReference type="InterPro" id="IPR039426">
    <property type="entry name" value="TonB-dep_rcpt-like"/>
</dbReference>
<comment type="subcellular location">
    <subcellularLocation>
        <location evidence="1 7">Cell outer membrane</location>
        <topology evidence="1 7">Multi-pass membrane protein</topology>
    </subcellularLocation>
</comment>
<dbReference type="SUPFAM" id="SSF56935">
    <property type="entry name" value="Porins"/>
    <property type="match status" value="1"/>
</dbReference>
<evidence type="ECO:0000313" key="11">
    <source>
        <dbReference type="Proteomes" id="UP001220610"/>
    </source>
</evidence>
<evidence type="ECO:0000256" key="4">
    <source>
        <dbReference type="ARBA" id="ARBA00022692"/>
    </source>
</evidence>